<keyword evidence="3" id="KW-0479">Metal-binding</keyword>
<reference evidence="4 5" key="1">
    <citation type="journal article" date="2019" name="Appl. Microbiol. Biotechnol.">
        <title>Uncovering carbohydrate metabolism through a genotype-phenotype association study of 56 lactic acid bacteria genomes.</title>
        <authorList>
            <person name="Buron-Moles G."/>
            <person name="Chailyan A."/>
            <person name="Dolejs I."/>
            <person name="Forster J."/>
            <person name="Miks M.H."/>
        </authorList>
    </citation>
    <scope>NUCLEOTIDE SEQUENCE [LARGE SCALE GENOMIC DNA]</scope>
    <source>
        <strain evidence="4 5">ATCC 49373</strain>
    </source>
</reference>
<keyword evidence="2" id="KW-0378">Hydrolase</keyword>
<sequence length="316" mass="34931">MNEAYIKNVIYGVAIGDALGMPHQFKPRNSFMTHPVTNMTGFGAFNLPAGTWSDDTSMTLAALDSLNDGLNYPKMMENFVRWIENGAYTPTGYAFDIGKGTQDAISAFQKGTPPLSSGSTDETNNGNGALMRLTPIALYLAVSPHSESSTFEIIRNFTRLTHGHSRSIVASGILTNIMLQVINHPKRPILENLTNGINQARRYYDRKPVYQAELHYFSRLFNLAQLSDMSQSSIKSSGYVVDTLESVCWCLLTEPNSSKCLLKAVNLGDDTDTIASILGGLLSMNPQTNFPIDWQRQLQGQNQLNTIIKNSSNYLK</sequence>
<dbReference type="RefSeq" id="WP_010620076.1">
    <property type="nucleotide sequence ID" value="NZ_CP042371.1"/>
</dbReference>
<feature type="binding site" evidence="3">
    <location>
        <position position="272"/>
    </location>
    <ligand>
        <name>Mg(2+)</name>
        <dbReference type="ChEBI" id="CHEBI:18420"/>
        <label>1</label>
    </ligand>
</feature>
<comment type="cofactor">
    <cofactor evidence="3">
        <name>Mg(2+)</name>
        <dbReference type="ChEBI" id="CHEBI:18420"/>
    </cofactor>
    <text evidence="3">Binds 2 magnesium ions per subunit.</text>
</comment>
<dbReference type="SUPFAM" id="SSF101478">
    <property type="entry name" value="ADP-ribosylglycohydrolase"/>
    <property type="match status" value="1"/>
</dbReference>
<dbReference type="OrthoDB" id="9798107at2"/>
<dbReference type="InterPro" id="IPR005502">
    <property type="entry name" value="Ribosyl_crysJ1"/>
</dbReference>
<evidence type="ECO:0000256" key="2">
    <source>
        <dbReference type="ARBA" id="ARBA00022801"/>
    </source>
</evidence>
<dbReference type="Pfam" id="PF03747">
    <property type="entry name" value="ADP_ribosyl_GH"/>
    <property type="match status" value="1"/>
</dbReference>
<evidence type="ECO:0000313" key="5">
    <source>
        <dbReference type="Proteomes" id="UP000294854"/>
    </source>
</evidence>
<evidence type="ECO:0008006" key="6">
    <source>
        <dbReference type="Google" id="ProtNLM"/>
    </source>
</evidence>
<comment type="similarity">
    <text evidence="1">Belongs to the ADP-ribosylglycohydrolase family.</text>
</comment>
<dbReference type="STRING" id="1122149.FD44_GL000631"/>
<gene>
    <name evidence="4" type="ORF">C5L31_001006</name>
</gene>
<evidence type="ECO:0000256" key="1">
    <source>
        <dbReference type="ARBA" id="ARBA00010702"/>
    </source>
</evidence>
<feature type="binding site" evidence="3">
    <location>
        <position position="54"/>
    </location>
    <ligand>
        <name>Mg(2+)</name>
        <dbReference type="ChEBI" id="CHEBI:18420"/>
        <label>1</label>
    </ligand>
</feature>
<comment type="caution">
    <text evidence="4">The sequence shown here is derived from an EMBL/GenBank/DDBJ whole genome shotgun (WGS) entry which is preliminary data.</text>
</comment>
<feature type="binding site" evidence="3">
    <location>
        <position position="53"/>
    </location>
    <ligand>
        <name>Mg(2+)</name>
        <dbReference type="ChEBI" id="CHEBI:18420"/>
        <label>1</label>
    </ligand>
</feature>
<organism evidence="4 5">
    <name type="scientific">Secundilactobacillus malefermentans</name>
    <dbReference type="NCBI Taxonomy" id="176292"/>
    <lineage>
        <taxon>Bacteria</taxon>
        <taxon>Bacillati</taxon>
        <taxon>Bacillota</taxon>
        <taxon>Bacilli</taxon>
        <taxon>Lactobacillales</taxon>
        <taxon>Lactobacillaceae</taxon>
        <taxon>Secundilactobacillus</taxon>
    </lineage>
</organism>
<dbReference type="InterPro" id="IPR036705">
    <property type="entry name" value="Ribosyl_crysJ1_sf"/>
</dbReference>
<protein>
    <recommendedName>
        <fullName evidence="6">ADP-ribosylglycohydrolase</fullName>
    </recommendedName>
</protein>
<dbReference type="PANTHER" id="PTHR16222:SF24">
    <property type="entry name" value="ADP-RIBOSYLHYDROLASE ARH3"/>
    <property type="match status" value="1"/>
</dbReference>
<feature type="binding site" evidence="3">
    <location>
        <position position="270"/>
    </location>
    <ligand>
        <name>Mg(2+)</name>
        <dbReference type="ChEBI" id="CHEBI:18420"/>
        <label>1</label>
    </ligand>
</feature>
<proteinExistence type="inferred from homology"/>
<evidence type="ECO:0000313" key="4">
    <source>
        <dbReference type="EMBL" id="TDG75129.1"/>
    </source>
</evidence>
<dbReference type="Proteomes" id="UP000294854">
    <property type="component" value="Unassembled WGS sequence"/>
</dbReference>
<dbReference type="PANTHER" id="PTHR16222">
    <property type="entry name" value="ADP-RIBOSYLGLYCOHYDROLASE"/>
    <property type="match status" value="1"/>
</dbReference>
<evidence type="ECO:0000256" key="3">
    <source>
        <dbReference type="PIRSR" id="PIRSR605502-1"/>
    </source>
</evidence>
<dbReference type="GO" id="GO:0016787">
    <property type="term" value="F:hydrolase activity"/>
    <property type="evidence" value="ECO:0007669"/>
    <property type="project" value="UniProtKB-KW"/>
</dbReference>
<dbReference type="AlphaFoldDB" id="A0A4R5NKD6"/>
<accession>A0A4R5NKD6</accession>
<dbReference type="GO" id="GO:0046872">
    <property type="term" value="F:metal ion binding"/>
    <property type="evidence" value="ECO:0007669"/>
    <property type="project" value="UniProtKB-KW"/>
</dbReference>
<feature type="binding site" evidence="3">
    <location>
        <position position="55"/>
    </location>
    <ligand>
        <name>Mg(2+)</name>
        <dbReference type="ChEBI" id="CHEBI:18420"/>
        <label>1</label>
    </ligand>
</feature>
<dbReference type="EMBL" id="PUFO01000068">
    <property type="protein sequence ID" value="TDG75129.1"/>
    <property type="molecule type" value="Genomic_DNA"/>
</dbReference>
<keyword evidence="3" id="KW-0460">Magnesium</keyword>
<keyword evidence="5" id="KW-1185">Reference proteome</keyword>
<dbReference type="InterPro" id="IPR050792">
    <property type="entry name" value="ADP-ribosylglycohydrolase"/>
</dbReference>
<name>A0A4R5NKD6_9LACO</name>
<feature type="binding site" evidence="3">
    <location>
        <position position="273"/>
    </location>
    <ligand>
        <name>Mg(2+)</name>
        <dbReference type="ChEBI" id="CHEBI:18420"/>
        <label>1</label>
    </ligand>
</feature>
<dbReference type="Gene3D" id="1.10.4080.10">
    <property type="entry name" value="ADP-ribosylation/Crystallin J1"/>
    <property type="match status" value="1"/>
</dbReference>